<dbReference type="InterPro" id="IPR012910">
    <property type="entry name" value="Plug_dom"/>
</dbReference>
<comment type="caution">
    <text evidence="10">The sequence shown here is derived from an EMBL/GenBank/DDBJ whole genome shotgun (WGS) entry which is preliminary data.</text>
</comment>
<keyword evidence="10" id="KW-0675">Receptor</keyword>
<dbReference type="PROSITE" id="PS52016">
    <property type="entry name" value="TONB_DEPENDENT_REC_3"/>
    <property type="match status" value="1"/>
</dbReference>
<comment type="subcellular location">
    <subcellularLocation>
        <location evidence="1 7">Cell outer membrane</location>
        <topology evidence="1 7">Multi-pass membrane protein</topology>
    </subcellularLocation>
</comment>
<evidence type="ECO:0000256" key="2">
    <source>
        <dbReference type="ARBA" id="ARBA00022448"/>
    </source>
</evidence>
<organism evidence="10 11">
    <name type="scientific">Reichenbachiella ulvae</name>
    <dbReference type="NCBI Taxonomy" id="2980104"/>
    <lineage>
        <taxon>Bacteria</taxon>
        <taxon>Pseudomonadati</taxon>
        <taxon>Bacteroidota</taxon>
        <taxon>Cytophagia</taxon>
        <taxon>Cytophagales</taxon>
        <taxon>Reichenbachiellaceae</taxon>
        <taxon>Reichenbachiella</taxon>
    </lineage>
</organism>
<dbReference type="InterPro" id="IPR008969">
    <property type="entry name" value="CarboxyPept-like_regulatory"/>
</dbReference>
<dbReference type="Gene3D" id="2.40.170.20">
    <property type="entry name" value="TonB-dependent receptor, beta-barrel domain"/>
    <property type="match status" value="1"/>
</dbReference>
<reference evidence="10 11" key="1">
    <citation type="submission" date="2022-10" db="EMBL/GenBank/DDBJ databases">
        <title>Comparative genomics and taxonomic characterization of three novel marine species of genus Reichenbachiella exhibiting antioxidant and polysaccharide degradation activities.</title>
        <authorList>
            <person name="Muhammad N."/>
            <person name="Lee Y.-J."/>
            <person name="Ko J."/>
            <person name="Kim S.-G."/>
        </authorList>
    </citation>
    <scope>NUCLEOTIDE SEQUENCE [LARGE SCALE GENOMIC DNA]</scope>
    <source>
        <strain evidence="10 11">ABR2-5</strain>
    </source>
</reference>
<gene>
    <name evidence="10" type="ORF">N7U62_21175</name>
</gene>
<evidence type="ECO:0000256" key="7">
    <source>
        <dbReference type="PROSITE-ProRule" id="PRU01360"/>
    </source>
</evidence>
<dbReference type="Gene3D" id="2.60.40.1120">
    <property type="entry name" value="Carboxypeptidase-like, regulatory domain"/>
    <property type="match status" value="1"/>
</dbReference>
<comment type="similarity">
    <text evidence="7">Belongs to the TonB-dependent receptor family.</text>
</comment>
<evidence type="ECO:0000256" key="3">
    <source>
        <dbReference type="ARBA" id="ARBA00022452"/>
    </source>
</evidence>
<dbReference type="NCBIfam" id="TIGR04056">
    <property type="entry name" value="OMP_RagA_SusC"/>
    <property type="match status" value="1"/>
</dbReference>
<name>A0ABT3D049_9BACT</name>
<dbReference type="InterPro" id="IPR039426">
    <property type="entry name" value="TonB-dep_rcpt-like"/>
</dbReference>
<dbReference type="NCBIfam" id="TIGR04057">
    <property type="entry name" value="SusC_RagA_signa"/>
    <property type="match status" value="1"/>
</dbReference>
<dbReference type="InterPro" id="IPR023996">
    <property type="entry name" value="TonB-dep_OMP_SusC/RagA"/>
</dbReference>
<accession>A0ABT3D049</accession>
<sequence>MIKCRLMDIRPMGLMALSLALLMLWSFNLKAQDTVVKGQVTSTVGESLPGVSVLLKGTTTGTVTDIDGNFSISVSSDDQVLVFSFIGMKAQEVAVGGRSVIDVVMEDDVTALEEVVVVGYGTKKKALVTGANIRQDGETLRALNTGQPMEALQGITPGVSISRTSGQPGAGTKVRIRGVGTIANSNPLYVVDGVPVGNNIDYLAPADIESIDVLKDAASAAIYGSRGANGVVLVTTRKGKKGAKAQITYNGYYGVQNMYRKPPALNAQEYMFIIDEGRTNDGKEPTDWEAVIKNTSIDPNDGSTQYNGWLEETYPGQGVEYGEYVWNRLQNGWEGTDWVDEISQEDAPIQSHSINVTGASEDMSYSAGFSYFDQTGIIGGEIIDAGYKRLNARLNTEFKLLEFGGRKILKVGENLTYTNTENRSTGTGNIYWNDLHDAIVTNPLMPAYWQGPHNEYGFAPTLEGISLGQTNPIATMFYRHNFNYGKGNNIVGNVYAELEPIEKLKIRSSYGINSWFGHSRSYSPAYGLASLYQRLESAESIQQDMYHGANSTWTTTASYEMDFGLHNIAVLVGNEQIRYDILNFNVGGNRRNPLYSDPDYAYLDNTAPAASTADLGVWGRDVAANGGGIFSYMGRLSYNFQEKYIVDYTFRRDGSSNFSEGNRYGNFHSVSAAWNFTQESIFSNLNFIDDGKLRASWGQNGNQDIGAFRFQTNIIPVAQGYYFGANKLASSTTYVPENAPNPNVGWETSEQIDIGLDATFMNSRLALNFDWYKKITKDWLVRAPVLGTTGAAAPWINGGDVENTGIEMVLSWKDELGDFKYGLTLSGATLKNEVTRLANAEKFIIGPSDVLSQGTSYVSRVEVGEPIGFFYGFETDGILQNQAEVDAYVGPEGNPMSFPEEYGVIPGDLRFVDQNNDGVIDENDKVNLGNPIPDFELGIQLNASWKGVYANMTLAGKFGHQVMRSYRSFADNFDQNYTTEVFGRWHGEGTSDRIPRLSSVSHRNQQYISDVYMYDADYLRINNLTVGYDFGSMAQNAGWFSAAQVYVTVNNLHTFTKYEGMDPEVSFSGNDDPNSPGYAPWASGIDLGLYPLARTVMVGVNLTF</sequence>
<feature type="chain" id="PRO_5045209234" evidence="8">
    <location>
        <begin position="32"/>
        <end position="1104"/>
    </location>
</feature>
<dbReference type="InterPro" id="IPR023997">
    <property type="entry name" value="TonB-dep_OMP_SusC/RagA_CS"/>
</dbReference>
<dbReference type="SUPFAM" id="SSF49464">
    <property type="entry name" value="Carboxypeptidase regulatory domain-like"/>
    <property type="match status" value="1"/>
</dbReference>
<dbReference type="InterPro" id="IPR037066">
    <property type="entry name" value="Plug_dom_sf"/>
</dbReference>
<protein>
    <submittedName>
        <fullName evidence="10">TonB-dependent receptor</fullName>
    </submittedName>
</protein>
<dbReference type="Proteomes" id="UP001300692">
    <property type="component" value="Unassembled WGS sequence"/>
</dbReference>
<evidence type="ECO:0000313" key="11">
    <source>
        <dbReference type="Proteomes" id="UP001300692"/>
    </source>
</evidence>
<keyword evidence="3 7" id="KW-1134">Transmembrane beta strand</keyword>
<evidence type="ECO:0000256" key="8">
    <source>
        <dbReference type="SAM" id="SignalP"/>
    </source>
</evidence>
<dbReference type="Pfam" id="PF07715">
    <property type="entry name" value="Plug"/>
    <property type="match status" value="1"/>
</dbReference>
<keyword evidence="4 7" id="KW-0812">Transmembrane</keyword>
<evidence type="ECO:0000313" key="10">
    <source>
        <dbReference type="EMBL" id="MCV9389191.1"/>
    </source>
</evidence>
<evidence type="ECO:0000256" key="5">
    <source>
        <dbReference type="ARBA" id="ARBA00023136"/>
    </source>
</evidence>
<proteinExistence type="inferred from homology"/>
<dbReference type="SUPFAM" id="SSF56935">
    <property type="entry name" value="Porins"/>
    <property type="match status" value="1"/>
</dbReference>
<evidence type="ECO:0000256" key="1">
    <source>
        <dbReference type="ARBA" id="ARBA00004571"/>
    </source>
</evidence>
<feature type="domain" description="TonB-dependent receptor plug" evidence="9">
    <location>
        <begin position="136"/>
        <end position="231"/>
    </location>
</feature>
<keyword evidence="11" id="KW-1185">Reference proteome</keyword>
<feature type="signal peptide" evidence="8">
    <location>
        <begin position="1"/>
        <end position="31"/>
    </location>
</feature>
<dbReference type="Pfam" id="PF13715">
    <property type="entry name" value="CarbopepD_reg_2"/>
    <property type="match status" value="1"/>
</dbReference>
<evidence type="ECO:0000256" key="6">
    <source>
        <dbReference type="ARBA" id="ARBA00023237"/>
    </source>
</evidence>
<dbReference type="Gene3D" id="2.170.130.10">
    <property type="entry name" value="TonB-dependent receptor, plug domain"/>
    <property type="match status" value="1"/>
</dbReference>
<keyword evidence="6 7" id="KW-0998">Cell outer membrane</keyword>
<evidence type="ECO:0000256" key="4">
    <source>
        <dbReference type="ARBA" id="ARBA00022692"/>
    </source>
</evidence>
<dbReference type="InterPro" id="IPR036942">
    <property type="entry name" value="Beta-barrel_TonB_sf"/>
</dbReference>
<evidence type="ECO:0000259" key="9">
    <source>
        <dbReference type="Pfam" id="PF07715"/>
    </source>
</evidence>
<keyword evidence="5 7" id="KW-0472">Membrane</keyword>
<keyword evidence="2 7" id="KW-0813">Transport</keyword>
<keyword evidence="8" id="KW-0732">Signal</keyword>
<dbReference type="RefSeq" id="WP_264140113.1">
    <property type="nucleotide sequence ID" value="NZ_JAOYOD010000001.1"/>
</dbReference>
<dbReference type="EMBL" id="JAOYOD010000001">
    <property type="protein sequence ID" value="MCV9389191.1"/>
    <property type="molecule type" value="Genomic_DNA"/>
</dbReference>